<dbReference type="InterPro" id="IPR015517">
    <property type="entry name" value="dCMP_deaminase-rel"/>
</dbReference>
<keyword evidence="4" id="KW-0862">Zinc</keyword>
<dbReference type="Gene3D" id="3.40.50.300">
    <property type="entry name" value="P-loop containing nucleotide triphosphate hydrolases"/>
    <property type="match status" value="1"/>
</dbReference>
<comment type="caution">
    <text evidence="6">The sequence shown here is derived from an EMBL/GenBank/DDBJ whole genome shotgun (WGS) entry which is preliminary data.</text>
</comment>
<dbReference type="NCBIfam" id="NF041025">
    <property type="entry name" value="antiphage_deaminase"/>
    <property type="match status" value="1"/>
</dbReference>
<comment type="similarity">
    <text evidence="1">Belongs to the cytidine and deoxycytidylate deaminase family.</text>
</comment>
<dbReference type="SUPFAM" id="SSF52540">
    <property type="entry name" value="P-loop containing nucleoside triphosphate hydrolases"/>
    <property type="match status" value="1"/>
</dbReference>
<dbReference type="PROSITE" id="PS00903">
    <property type="entry name" value="CYT_DCMP_DEAMINASES_1"/>
    <property type="match status" value="1"/>
</dbReference>
<dbReference type="Gene3D" id="3.40.140.10">
    <property type="entry name" value="Cytidine Deaminase, domain 2"/>
    <property type="match status" value="1"/>
</dbReference>
<evidence type="ECO:0000256" key="3">
    <source>
        <dbReference type="ARBA" id="ARBA00022801"/>
    </source>
</evidence>
<dbReference type="PANTHER" id="PTHR11086:SF18">
    <property type="entry name" value="DEOXYCYTIDYLATE DEAMINASE"/>
    <property type="match status" value="1"/>
</dbReference>
<evidence type="ECO:0000313" key="6">
    <source>
        <dbReference type="EMBL" id="MFD2174781.1"/>
    </source>
</evidence>
<dbReference type="InterPro" id="IPR016192">
    <property type="entry name" value="APOBEC/CMP_deaminase_Zn-bd"/>
</dbReference>
<sequence length="529" mass="58644">MNQLALKAASQNVHDEAAAQAPLANDLKDRRSQELVFALVGPLGSGCTTVANELHKLLKNEYLYLAPKIITISDFIREGLKKKGKPLPSRETGLDNYIAAMQDAGNDLREEYGTTYLIEKAIEAIHTERKRAGGYSDGIIVPKRIAYIIDSIKNIDEAELLRSVYGDSLILIGVFAPDAIRNKRLKIKEGKKQTFVEILKRDQGEEASFGQKTRKVFTSSDFFICNDADLYRLNEKIERFVELVFDVGVHTPTREEAAMYKASSVAANSACMSRQVGAAIVSSAGEFIGVGWNDVPKFGGGLYNEDDRYSSTQDNRCYNWADGECHNEMRRMEIITDVVQKIVGAGLLKKGTGPEDVRNAIGGTRIKDLIEFSRSIHAEMEAIVSIAREGKHSLVGATLFTNTYPCHNCARHIVAAGIKRVVYIEPYLKSLATQLHEDAITEVPHDIDEDGNRVKDAAPQTKVFFQQFDGVAPKNFLKLFRPLAERKENGRRRIDDKTSVLPMLTIALDGPATYETKVVADLAIKEGSV</sequence>
<dbReference type="Pfam" id="PF00383">
    <property type="entry name" value="dCMP_cyt_deam_1"/>
    <property type="match status" value="1"/>
</dbReference>
<feature type="domain" description="CMP/dCMP-type deaminase" evidence="5">
    <location>
        <begin position="253"/>
        <end position="434"/>
    </location>
</feature>
<keyword evidence="2" id="KW-0479">Metal-binding</keyword>
<dbReference type="PROSITE" id="PS51747">
    <property type="entry name" value="CYT_DCMP_DEAMINASES_2"/>
    <property type="match status" value="1"/>
</dbReference>
<accession>A0ABW5AB86</accession>
<keyword evidence="7" id="KW-1185">Reference proteome</keyword>
<evidence type="ECO:0000256" key="1">
    <source>
        <dbReference type="ARBA" id="ARBA00006576"/>
    </source>
</evidence>
<evidence type="ECO:0000256" key="2">
    <source>
        <dbReference type="ARBA" id="ARBA00022723"/>
    </source>
</evidence>
<organism evidence="6 7">
    <name type="scientific">Rhodobacter lacus</name>
    <dbReference type="NCBI Taxonomy" id="1641972"/>
    <lineage>
        <taxon>Bacteria</taxon>
        <taxon>Pseudomonadati</taxon>
        <taxon>Pseudomonadota</taxon>
        <taxon>Alphaproteobacteria</taxon>
        <taxon>Rhodobacterales</taxon>
        <taxon>Rhodobacter group</taxon>
        <taxon>Rhodobacter</taxon>
    </lineage>
</organism>
<dbReference type="InterPro" id="IPR016193">
    <property type="entry name" value="Cytidine_deaminase-like"/>
</dbReference>
<dbReference type="InterPro" id="IPR002125">
    <property type="entry name" value="CMP_dCMP_dom"/>
</dbReference>
<gene>
    <name evidence="6" type="ORF">ACFSM0_11815</name>
</gene>
<dbReference type="EMBL" id="JBHUIX010000011">
    <property type="protein sequence ID" value="MFD2174781.1"/>
    <property type="molecule type" value="Genomic_DNA"/>
</dbReference>
<dbReference type="RefSeq" id="WP_377390562.1">
    <property type="nucleotide sequence ID" value="NZ_JBHUIX010000011.1"/>
</dbReference>
<name>A0ABW5AB86_9RHOB</name>
<keyword evidence="3" id="KW-0378">Hydrolase</keyword>
<protein>
    <submittedName>
        <fullName evidence="6">Anti-phage dCTP deaminase</fullName>
    </submittedName>
</protein>
<dbReference type="Proteomes" id="UP001597413">
    <property type="component" value="Unassembled WGS sequence"/>
</dbReference>
<dbReference type="SUPFAM" id="SSF53927">
    <property type="entry name" value="Cytidine deaminase-like"/>
    <property type="match status" value="1"/>
</dbReference>
<dbReference type="PANTHER" id="PTHR11086">
    <property type="entry name" value="DEOXYCYTIDYLATE DEAMINASE-RELATED"/>
    <property type="match status" value="1"/>
</dbReference>
<evidence type="ECO:0000259" key="5">
    <source>
        <dbReference type="PROSITE" id="PS51747"/>
    </source>
</evidence>
<proteinExistence type="inferred from homology"/>
<dbReference type="InterPro" id="IPR027417">
    <property type="entry name" value="P-loop_NTPase"/>
</dbReference>
<evidence type="ECO:0000256" key="4">
    <source>
        <dbReference type="ARBA" id="ARBA00022833"/>
    </source>
</evidence>
<evidence type="ECO:0000313" key="7">
    <source>
        <dbReference type="Proteomes" id="UP001597413"/>
    </source>
</evidence>
<reference evidence="7" key="1">
    <citation type="journal article" date="2019" name="Int. J. Syst. Evol. Microbiol.">
        <title>The Global Catalogue of Microorganisms (GCM) 10K type strain sequencing project: providing services to taxonomists for standard genome sequencing and annotation.</title>
        <authorList>
            <consortium name="The Broad Institute Genomics Platform"/>
            <consortium name="The Broad Institute Genome Sequencing Center for Infectious Disease"/>
            <person name="Wu L."/>
            <person name="Ma J."/>
        </authorList>
    </citation>
    <scope>NUCLEOTIDE SEQUENCE [LARGE SCALE GENOMIC DNA]</scope>
    <source>
        <strain evidence="7">CCUG 55131</strain>
    </source>
</reference>